<evidence type="ECO:0000256" key="2">
    <source>
        <dbReference type="ARBA" id="ARBA00022859"/>
    </source>
</evidence>
<dbReference type="Gene3D" id="2.60.40.10">
    <property type="entry name" value="Immunoglobulins"/>
    <property type="match status" value="1"/>
</dbReference>
<dbReference type="PANTHER" id="PTHR23268">
    <property type="entry name" value="T-CELL RECEPTOR BETA CHAIN"/>
    <property type="match status" value="1"/>
</dbReference>
<sequence length="115" mass="12601">MRQCWAGLLLVFVSAVAVSRAQVQQEPSAETREGTGIGITCSRTNIQSYIYWYRQFPGQGLAFIASAFQGAKEVVEPAGRLSVSADRRSSTLWLSRPRLTDAAVALYFCTLLGPQ</sequence>
<dbReference type="InterPro" id="IPR050413">
    <property type="entry name" value="TCR_beta_variable"/>
</dbReference>
<dbReference type="AlphaFoldDB" id="A0A8C2YG37"/>
<dbReference type="InterPro" id="IPR013106">
    <property type="entry name" value="Ig_V-set"/>
</dbReference>
<evidence type="ECO:0000259" key="4">
    <source>
        <dbReference type="Pfam" id="PF07686"/>
    </source>
</evidence>
<reference evidence="5" key="3">
    <citation type="submission" date="2025-09" db="UniProtKB">
        <authorList>
            <consortium name="Ensembl"/>
        </authorList>
    </citation>
    <scope>IDENTIFICATION</scope>
</reference>
<keyword evidence="2" id="KW-0391">Immunity</keyword>
<proteinExistence type="predicted"/>
<protein>
    <recommendedName>
        <fullName evidence="4">Immunoglobulin V-set domain-containing protein</fullName>
    </recommendedName>
</protein>
<dbReference type="SUPFAM" id="SSF48726">
    <property type="entry name" value="Immunoglobulin"/>
    <property type="match status" value="1"/>
</dbReference>
<name>A0A8C2YG37_COTJA</name>
<feature type="signal peptide" evidence="3">
    <location>
        <begin position="1"/>
        <end position="21"/>
    </location>
</feature>
<feature type="chain" id="PRO_5034744001" description="Immunoglobulin V-set domain-containing protein" evidence="3">
    <location>
        <begin position="22"/>
        <end position="115"/>
    </location>
</feature>
<feature type="domain" description="Immunoglobulin V-set" evidence="4">
    <location>
        <begin position="24"/>
        <end position="111"/>
    </location>
</feature>
<dbReference type="GO" id="GO:0005886">
    <property type="term" value="C:plasma membrane"/>
    <property type="evidence" value="ECO:0007669"/>
    <property type="project" value="TreeGrafter"/>
</dbReference>
<evidence type="ECO:0000313" key="6">
    <source>
        <dbReference type="Proteomes" id="UP000694412"/>
    </source>
</evidence>
<reference evidence="5" key="1">
    <citation type="submission" date="2015-11" db="EMBL/GenBank/DDBJ databases">
        <authorList>
            <consortium name="International Coturnix japonica Genome Analysis Consortium"/>
            <person name="Warren W."/>
            <person name="Burt D.W."/>
            <person name="Antin P.B."/>
            <person name="Lanford R."/>
            <person name="Gros J."/>
            <person name="Wilson R.K."/>
        </authorList>
    </citation>
    <scope>NUCLEOTIDE SEQUENCE [LARGE SCALE GENOMIC DNA]</scope>
</reference>
<dbReference type="Ensembl" id="ENSCJPT00005032793.1">
    <property type="protein sequence ID" value="ENSCJPP00005024002.1"/>
    <property type="gene ID" value="ENSCJPG00005018969.1"/>
</dbReference>
<dbReference type="GO" id="GO:0007166">
    <property type="term" value="P:cell surface receptor signaling pathway"/>
    <property type="evidence" value="ECO:0007669"/>
    <property type="project" value="TreeGrafter"/>
</dbReference>
<reference evidence="5" key="2">
    <citation type="submission" date="2025-08" db="UniProtKB">
        <authorList>
            <consortium name="Ensembl"/>
        </authorList>
    </citation>
    <scope>IDENTIFICATION</scope>
</reference>
<dbReference type="GO" id="GO:0002376">
    <property type="term" value="P:immune system process"/>
    <property type="evidence" value="ECO:0007669"/>
    <property type="project" value="UniProtKB-KW"/>
</dbReference>
<dbReference type="Pfam" id="PF07686">
    <property type="entry name" value="V-set"/>
    <property type="match status" value="1"/>
</dbReference>
<evidence type="ECO:0000313" key="5">
    <source>
        <dbReference type="Ensembl" id="ENSCJPP00005024002.1"/>
    </source>
</evidence>
<keyword evidence="6" id="KW-1185">Reference proteome</keyword>
<evidence type="ECO:0000256" key="3">
    <source>
        <dbReference type="SAM" id="SignalP"/>
    </source>
</evidence>
<keyword evidence="1 3" id="KW-0732">Signal</keyword>
<dbReference type="InterPro" id="IPR036179">
    <property type="entry name" value="Ig-like_dom_sf"/>
</dbReference>
<dbReference type="GeneTree" id="ENSGT00940000162998"/>
<dbReference type="Proteomes" id="UP000694412">
    <property type="component" value="Chromosome 27"/>
</dbReference>
<dbReference type="InterPro" id="IPR013783">
    <property type="entry name" value="Ig-like_fold"/>
</dbReference>
<accession>A0A8C2YG37</accession>
<organism evidence="5 6">
    <name type="scientific">Coturnix japonica</name>
    <name type="common">Japanese quail</name>
    <name type="synonym">Coturnix coturnix japonica</name>
    <dbReference type="NCBI Taxonomy" id="93934"/>
    <lineage>
        <taxon>Eukaryota</taxon>
        <taxon>Metazoa</taxon>
        <taxon>Chordata</taxon>
        <taxon>Craniata</taxon>
        <taxon>Vertebrata</taxon>
        <taxon>Euteleostomi</taxon>
        <taxon>Archelosauria</taxon>
        <taxon>Archosauria</taxon>
        <taxon>Dinosauria</taxon>
        <taxon>Saurischia</taxon>
        <taxon>Theropoda</taxon>
        <taxon>Coelurosauria</taxon>
        <taxon>Aves</taxon>
        <taxon>Neognathae</taxon>
        <taxon>Galloanserae</taxon>
        <taxon>Galliformes</taxon>
        <taxon>Phasianidae</taxon>
        <taxon>Perdicinae</taxon>
        <taxon>Coturnix</taxon>
    </lineage>
</organism>
<evidence type="ECO:0000256" key="1">
    <source>
        <dbReference type="ARBA" id="ARBA00022729"/>
    </source>
</evidence>